<feature type="region of interest" description="Disordered" evidence="2">
    <location>
        <begin position="498"/>
        <end position="536"/>
    </location>
</feature>
<evidence type="ECO:0000313" key="3">
    <source>
        <dbReference type="EMBL" id="KAJ7339105.1"/>
    </source>
</evidence>
<feature type="coiled-coil region" evidence="1">
    <location>
        <begin position="112"/>
        <end position="161"/>
    </location>
</feature>
<reference evidence="3" key="1">
    <citation type="submission" date="2023-03" db="EMBL/GenBank/DDBJ databases">
        <title>Massive genome expansion in bonnet fungi (Mycena s.s.) driven by repeated elements and novel gene families across ecological guilds.</title>
        <authorList>
            <consortium name="Lawrence Berkeley National Laboratory"/>
            <person name="Harder C.B."/>
            <person name="Miyauchi S."/>
            <person name="Viragh M."/>
            <person name="Kuo A."/>
            <person name="Thoen E."/>
            <person name="Andreopoulos B."/>
            <person name="Lu D."/>
            <person name="Skrede I."/>
            <person name="Drula E."/>
            <person name="Henrissat B."/>
            <person name="Morin E."/>
            <person name="Kohler A."/>
            <person name="Barry K."/>
            <person name="LaButti K."/>
            <person name="Morin E."/>
            <person name="Salamov A."/>
            <person name="Lipzen A."/>
            <person name="Mereny Z."/>
            <person name="Hegedus B."/>
            <person name="Baldrian P."/>
            <person name="Stursova M."/>
            <person name="Weitz H."/>
            <person name="Taylor A."/>
            <person name="Grigoriev I.V."/>
            <person name="Nagy L.G."/>
            <person name="Martin F."/>
            <person name="Kauserud H."/>
        </authorList>
    </citation>
    <scope>NUCLEOTIDE SEQUENCE</scope>
    <source>
        <strain evidence="3">CBHHK002</strain>
    </source>
</reference>
<feature type="region of interest" description="Disordered" evidence="2">
    <location>
        <begin position="307"/>
        <end position="335"/>
    </location>
</feature>
<feature type="compositionally biased region" description="Pro residues" evidence="2">
    <location>
        <begin position="518"/>
        <end position="529"/>
    </location>
</feature>
<dbReference type="GO" id="GO:0007166">
    <property type="term" value="P:cell surface receptor signaling pathway"/>
    <property type="evidence" value="ECO:0007669"/>
    <property type="project" value="InterPro"/>
</dbReference>
<dbReference type="InterPro" id="IPR059179">
    <property type="entry name" value="MLKL-like_MCAfunc"/>
</dbReference>
<comment type="caution">
    <text evidence="3">The sequence shown here is derived from an EMBL/GenBank/DDBJ whole genome shotgun (WGS) entry which is preliminary data.</text>
</comment>
<organism evidence="3 4">
    <name type="scientific">Mycena albidolilacea</name>
    <dbReference type="NCBI Taxonomy" id="1033008"/>
    <lineage>
        <taxon>Eukaryota</taxon>
        <taxon>Fungi</taxon>
        <taxon>Dikarya</taxon>
        <taxon>Basidiomycota</taxon>
        <taxon>Agaricomycotina</taxon>
        <taxon>Agaricomycetes</taxon>
        <taxon>Agaricomycetidae</taxon>
        <taxon>Agaricales</taxon>
        <taxon>Marasmiineae</taxon>
        <taxon>Mycenaceae</taxon>
        <taxon>Mycena</taxon>
    </lineage>
</organism>
<dbReference type="Gene3D" id="1.20.930.20">
    <property type="entry name" value="Adaptor protein Cbl, N-terminal domain"/>
    <property type="match status" value="1"/>
</dbReference>
<dbReference type="InterPro" id="IPR036537">
    <property type="entry name" value="Adaptor_Cbl_N_dom_sf"/>
</dbReference>
<accession>A0AAD6ZTI7</accession>
<keyword evidence="4" id="KW-1185">Reference proteome</keyword>
<proteinExistence type="predicted"/>
<dbReference type="Proteomes" id="UP001218218">
    <property type="component" value="Unassembled WGS sequence"/>
</dbReference>
<gene>
    <name evidence="3" type="ORF">DFH08DRAFT_1082562</name>
</gene>
<evidence type="ECO:0000256" key="2">
    <source>
        <dbReference type="SAM" id="MobiDB-lite"/>
    </source>
</evidence>
<sequence length="613" mass="67110">MRRPIASRARLKPSSITASKLMAASKKILPHAHLLVDASRTSLLALKESADAFPPLKAAVGGVLAVWDVAERAKHARSHACDIAHRTQDILHVIADAVPDPRTIPPPMLKSIERFTELLEDIRQEMEELTRTGFVSRVFHLNRNERKLQDIRERLDNAYRDFMAASALRLEAQHNETRIEIQKMTMANNTDLSKLLFSARFQNECIVYNITFLRRLQPFSSLACLRCDPVGPTTGCLAVATFVPPRHYVATAQSPLAALLVAAATAAAVPRHDTTALSVRTRLPFSSPRLPVLTVAPPAARFAATHVPRAPKASHTPAPRHAHSSTSAPRVRRPPSAPVYAYPACSTATSPRATHARPTPPLPFRTCHVTTAAPPLPRSPRVARALRAAPAVPSRVHLAPALFPHARSTPRPHCCPALLPCAATPVPSRIRLDTPVPSRIRLDTPVPLRIHITVSLTPAARHLPAPAPAVASIRPYSFATTSGPRLFLPPHSRPLLRPYRSASTLPPRRARPPVSVLQPPPLSMPPHATPPRHRLPAPQLRITSLRRSLIRAFVTVVSKSVKPTWTMSPSQNPAGSFTINLSVYKTGLRFAPYYLDGVGPDNRVCHCDYQQAQ</sequence>
<protein>
    <submittedName>
        <fullName evidence="3">Uncharacterized protein</fullName>
    </submittedName>
</protein>
<name>A0AAD6ZTI7_9AGAR</name>
<dbReference type="EMBL" id="JARIHO010000028">
    <property type="protein sequence ID" value="KAJ7339105.1"/>
    <property type="molecule type" value="Genomic_DNA"/>
</dbReference>
<keyword evidence="1" id="KW-0175">Coiled coil</keyword>
<dbReference type="CDD" id="cd21037">
    <property type="entry name" value="MLKL_NTD"/>
    <property type="match status" value="1"/>
</dbReference>
<dbReference type="AlphaFoldDB" id="A0AAD6ZTI7"/>
<evidence type="ECO:0000313" key="4">
    <source>
        <dbReference type="Proteomes" id="UP001218218"/>
    </source>
</evidence>
<evidence type="ECO:0000256" key="1">
    <source>
        <dbReference type="SAM" id="Coils"/>
    </source>
</evidence>